<dbReference type="Proteomes" id="UP001189429">
    <property type="component" value="Unassembled WGS sequence"/>
</dbReference>
<reference evidence="1" key="1">
    <citation type="submission" date="2023-10" db="EMBL/GenBank/DDBJ databases">
        <authorList>
            <person name="Chen Y."/>
            <person name="Shah S."/>
            <person name="Dougan E. K."/>
            <person name="Thang M."/>
            <person name="Chan C."/>
        </authorList>
    </citation>
    <scope>NUCLEOTIDE SEQUENCE [LARGE SCALE GENOMIC DNA]</scope>
</reference>
<evidence type="ECO:0000313" key="1">
    <source>
        <dbReference type="EMBL" id="CAK0865177.1"/>
    </source>
</evidence>
<protein>
    <submittedName>
        <fullName evidence="1">Uncharacterized protein</fullName>
    </submittedName>
</protein>
<comment type="caution">
    <text evidence="1">The sequence shown here is derived from an EMBL/GenBank/DDBJ whole genome shotgun (WGS) entry which is preliminary data.</text>
</comment>
<sequence length="147" mass="16487">ASAKIKLDFFTRWHAQVQELALEVATFDCNYHVEDALQACEKHFSHSISTGVDAGLWHDGLNDATTLDQYLEKDEGRHAVVEDIATKLGRAKVTQAECLMLACCRDFADAPLKLKRNIKIHLSNLSSKESSLIPKSLMRIFEEKADV</sequence>
<organism evidence="1 2">
    <name type="scientific">Prorocentrum cordatum</name>
    <dbReference type="NCBI Taxonomy" id="2364126"/>
    <lineage>
        <taxon>Eukaryota</taxon>
        <taxon>Sar</taxon>
        <taxon>Alveolata</taxon>
        <taxon>Dinophyceae</taxon>
        <taxon>Prorocentrales</taxon>
        <taxon>Prorocentraceae</taxon>
        <taxon>Prorocentrum</taxon>
    </lineage>
</organism>
<name>A0ABN9UZT7_9DINO</name>
<keyword evidence="2" id="KW-1185">Reference proteome</keyword>
<accession>A0ABN9UZT7</accession>
<gene>
    <name evidence="1" type="ORF">PCOR1329_LOCUS52764</name>
</gene>
<feature type="non-terminal residue" evidence="1">
    <location>
        <position position="1"/>
    </location>
</feature>
<dbReference type="EMBL" id="CAUYUJ010016424">
    <property type="protein sequence ID" value="CAK0865177.1"/>
    <property type="molecule type" value="Genomic_DNA"/>
</dbReference>
<evidence type="ECO:0000313" key="2">
    <source>
        <dbReference type="Proteomes" id="UP001189429"/>
    </source>
</evidence>
<proteinExistence type="predicted"/>
<feature type="non-terminal residue" evidence="1">
    <location>
        <position position="147"/>
    </location>
</feature>